<dbReference type="Proteomes" id="UP000003786">
    <property type="component" value="Chromosome 1"/>
</dbReference>
<evidence type="ECO:0000313" key="8">
    <source>
        <dbReference type="Proteomes" id="UP000003786"/>
    </source>
</evidence>
<feature type="region of interest" description="Disordered" evidence="5">
    <location>
        <begin position="394"/>
        <end position="438"/>
    </location>
</feature>
<evidence type="ECO:0000313" key="7">
    <source>
        <dbReference type="EMBL" id="BAM39161.1"/>
    </source>
</evidence>
<organism evidence="7 8">
    <name type="scientific">Theileria orientalis strain Shintoku</name>
    <dbReference type="NCBI Taxonomy" id="869250"/>
    <lineage>
        <taxon>Eukaryota</taxon>
        <taxon>Sar</taxon>
        <taxon>Alveolata</taxon>
        <taxon>Apicomplexa</taxon>
        <taxon>Aconoidasida</taxon>
        <taxon>Piroplasmida</taxon>
        <taxon>Theileriidae</taxon>
        <taxon>Theileria</taxon>
    </lineage>
</organism>
<feature type="compositionally biased region" description="Polar residues" evidence="5">
    <location>
        <begin position="47"/>
        <end position="56"/>
    </location>
</feature>
<feature type="compositionally biased region" description="Low complexity" evidence="5">
    <location>
        <begin position="1801"/>
        <end position="1917"/>
    </location>
</feature>
<feature type="region of interest" description="Disordered" evidence="5">
    <location>
        <begin position="742"/>
        <end position="779"/>
    </location>
</feature>
<dbReference type="RefSeq" id="XP_009689462.1">
    <property type="nucleotide sequence ID" value="XM_009691167.1"/>
</dbReference>
<feature type="compositionally biased region" description="Low complexity" evidence="5">
    <location>
        <begin position="75"/>
        <end position="85"/>
    </location>
</feature>
<evidence type="ECO:0000256" key="5">
    <source>
        <dbReference type="SAM" id="MobiDB-lite"/>
    </source>
</evidence>
<dbReference type="VEuPathDB" id="PiroplasmaDB:TOT_010000622"/>
<keyword evidence="2 4" id="KW-0863">Zinc-finger</keyword>
<dbReference type="Gene3D" id="3.30.40.10">
    <property type="entry name" value="Zinc/RING finger domain, C3HC4 (zinc finger)"/>
    <property type="match status" value="1"/>
</dbReference>
<dbReference type="OMA" id="INQENEP"/>
<protein>
    <submittedName>
        <fullName evidence="7">Flavin-containing amine oxidase</fullName>
    </submittedName>
</protein>
<gene>
    <name evidence="7" type="ORF">TOT_010000622</name>
</gene>
<feature type="compositionally biased region" description="Basic and acidic residues" evidence="5">
    <location>
        <begin position="96"/>
        <end position="132"/>
    </location>
</feature>
<dbReference type="InterPro" id="IPR019786">
    <property type="entry name" value="Zinc_finger_PHD-type_CS"/>
</dbReference>
<feature type="compositionally biased region" description="Low complexity" evidence="5">
    <location>
        <begin position="504"/>
        <end position="517"/>
    </location>
</feature>
<name>J4C2R7_THEOR</name>
<feature type="region of interest" description="Disordered" evidence="5">
    <location>
        <begin position="993"/>
        <end position="1134"/>
    </location>
</feature>
<feature type="domain" description="PHD-type" evidence="6">
    <location>
        <begin position="2054"/>
        <end position="2122"/>
    </location>
</feature>
<dbReference type="InterPro" id="IPR050281">
    <property type="entry name" value="Flavin_monoamine_oxidase"/>
</dbReference>
<dbReference type="GeneID" id="20713518"/>
<feature type="compositionally biased region" description="Basic and acidic residues" evidence="5">
    <location>
        <begin position="752"/>
        <end position="770"/>
    </location>
</feature>
<feature type="compositionally biased region" description="Acidic residues" evidence="5">
    <location>
        <begin position="1031"/>
        <end position="1053"/>
    </location>
</feature>
<dbReference type="GO" id="GO:0016491">
    <property type="term" value="F:oxidoreductase activity"/>
    <property type="evidence" value="ECO:0007669"/>
    <property type="project" value="InterPro"/>
</dbReference>
<dbReference type="InterPro" id="IPR036188">
    <property type="entry name" value="FAD/NAD-bd_sf"/>
</dbReference>
<dbReference type="PROSITE" id="PS01359">
    <property type="entry name" value="ZF_PHD_1"/>
    <property type="match status" value="1"/>
</dbReference>
<feature type="compositionally biased region" description="Basic and acidic residues" evidence="5">
    <location>
        <begin position="413"/>
        <end position="430"/>
    </location>
</feature>
<evidence type="ECO:0000256" key="4">
    <source>
        <dbReference type="PROSITE-ProRule" id="PRU00146"/>
    </source>
</evidence>
<dbReference type="SMART" id="SM00249">
    <property type="entry name" value="PHD"/>
    <property type="match status" value="1"/>
</dbReference>
<feature type="compositionally biased region" description="Basic and acidic residues" evidence="5">
    <location>
        <begin position="1919"/>
        <end position="1928"/>
    </location>
</feature>
<feature type="compositionally biased region" description="Low complexity" evidence="5">
    <location>
        <begin position="993"/>
        <end position="1008"/>
    </location>
</feature>
<dbReference type="STRING" id="869250.J4C2R7"/>
<evidence type="ECO:0000256" key="3">
    <source>
        <dbReference type="ARBA" id="ARBA00022833"/>
    </source>
</evidence>
<dbReference type="InterPro" id="IPR011011">
    <property type="entry name" value="Znf_FYVE_PHD"/>
</dbReference>
<dbReference type="InterPro" id="IPR002937">
    <property type="entry name" value="Amino_oxidase"/>
</dbReference>
<feature type="region of interest" description="Disordered" evidence="5">
    <location>
        <begin position="1800"/>
        <end position="1928"/>
    </location>
</feature>
<feature type="compositionally biased region" description="Low complexity" evidence="5">
    <location>
        <begin position="1656"/>
        <end position="1667"/>
    </location>
</feature>
<dbReference type="Gene3D" id="3.90.660.10">
    <property type="match status" value="1"/>
</dbReference>
<feature type="compositionally biased region" description="Low complexity" evidence="5">
    <location>
        <begin position="1076"/>
        <end position="1085"/>
    </location>
</feature>
<feature type="region of interest" description="Disordered" evidence="5">
    <location>
        <begin position="1411"/>
        <end position="1445"/>
    </location>
</feature>
<dbReference type="SUPFAM" id="SSF54373">
    <property type="entry name" value="FAD-linked reductases, C-terminal domain"/>
    <property type="match status" value="1"/>
</dbReference>
<evidence type="ECO:0000256" key="1">
    <source>
        <dbReference type="ARBA" id="ARBA00022723"/>
    </source>
</evidence>
<feature type="compositionally biased region" description="Basic and acidic residues" evidence="5">
    <location>
        <begin position="1086"/>
        <end position="1120"/>
    </location>
</feature>
<dbReference type="Pfam" id="PF13450">
    <property type="entry name" value="NAD_binding_8"/>
    <property type="match status" value="1"/>
</dbReference>
<dbReference type="SUPFAM" id="SSF51905">
    <property type="entry name" value="FAD/NAD(P)-binding domain"/>
    <property type="match status" value="3"/>
</dbReference>
<dbReference type="InterPro" id="IPR013083">
    <property type="entry name" value="Znf_RING/FYVE/PHD"/>
</dbReference>
<feature type="compositionally biased region" description="Polar residues" evidence="5">
    <location>
        <begin position="523"/>
        <end position="548"/>
    </location>
</feature>
<dbReference type="Gene3D" id="3.50.50.60">
    <property type="entry name" value="FAD/NAD(P)-binding domain"/>
    <property type="match status" value="1"/>
</dbReference>
<dbReference type="PROSITE" id="PS50016">
    <property type="entry name" value="ZF_PHD_2"/>
    <property type="match status" value="1"/>
</dbReference>
<dbReference type="PANTHER" id="PTHR10742:SF415">
    <property type="entry name" value="CHROMOSOME UNDETERMINED SCAFFOLD_56, WHOLE GENOME SHOTGUN SEQUENCE"/>
    <property type="match status" value="1"/>
</dbReference>
<dbReference type="OrthoDB" id="361804at2759"/>
<dbReference type="GO" id="GO:0008270">
    <property type="term" value="F:zinc ion binding"/>
    <property type="evidence" value="ECO:0007669"/>
    <property type="project" value="UniProtKB-KW"/>
</dbReference>
<keyword evidence="3" id="KW-0862">Zinc</keyword>
<dbReference type="InterPro" id="IPR019787">
    <property type="entry name" value="Znf_PHD-finger"/>
</dbReference>
<keyword evidence="1" id="KW-0479">Metal-binding</keyword>
<dbReference type="eggNOG" id="KOG0029">
    <property type="taxonomic scope" value="Eukaryota"/>
</dbReference>
<feature type="compositionally biased region" description="Polar residues" evidence="5">
    <location>
        <begin position="1121"/>
        <end position="1131"/>
    </location>
</feature>
<evidence type="ECO:0000259" key="6">
    <source>
        <dbReference type="PROSITE" id="PS50016"/>
    </source>
</evidence>
<feature type="region of interest" description="Disordered" evidence="5">
    <location>
        <begin position="41"/>
        <end position="166"/>
    </location>
</feature>
<keyword evidence="8" id="KW-1185">Reference proteome</keyword>
<dbReference type="SUPFAM" id="SSF57903">
    <property type="entry name" value="FYVE/PHD zinc finger"/>
    <property type="match status" value="1"/>
</dbReference>
<dbReference type="EMBL" id="AP011946">
    <property type="protein sequence ID" value="BAM39161.1"/>
    <property type="molecule type" value="Genomic_DNA"/>
</dbReference>
<dbReference type="PANTHER" id="PTHR10742">
    <property type="entry name" value="FLAVIN MONOAMINE OXIDASE"/>
    <property type="match status" value="1"/>
</dbReference>
<dbReference type="KEGG" id="tot:TOT_010000622"/>
<dbReference type="Pfam" id="PF01593">
    <property type="entry name" value="Amino_oxidase"/>
    <property type="match status" value="1"/>
</dbReference>
<feature type="region of interest" description="Disordered" evidence="5">
    <location>
        <begin position="470"/>
        <end position="636"/>
    </location>
</feature>
<reference evidence="7 8" key="1">
    <citation type="journal article" date="2012" name="MBio">
        <title>Comparative genome analysis of three eukaryotic parasites with differing abilities to transform leukocytes reveals key mediators of Theileria-induced leukocyte transformation.</title>
        <authorList>
            <person name="Hayashida K."/>
            <person name="Hara Y."/>
            <person name="Abe T."/>
            <person name="Yamasaki C."/>
            <person name="Toyoda A."/>
            <person name="Kosuge T."/>
            <person name="Suzuki Y."/>
            <person name="Sato Y."/>
            <person name="Kawashima S."/>
            <person name="Katayama T."/>
            <person name="Wakaguri H."/>
            <person name="Inoue N."/>
            <person name="Homma K."/>
            <person name="Tada-Umezaki M."/>
            <person name="Yagi Y."/>
            <person name="Fujii Y."/>
            <person name="Habara T."/>
            <person name="Kanehisa M."/>
            <person name="Watanabe H."/>
            <person name="Ito K."/>
            <person name="Gojobori T."/>
            <person name="Sugawara H."/>
            <person name="Imanishi T."/>
            <person name="Weir W."/>
            <person name="Gardner M."/>
            <person name="Pain A."/>
            <person name="Shiels B."/>
            <person name="Hattori M."/>
            <person name="Nene V."/>
            <person name="Sugimoto C."/>
        </authorList>
    </citation>
    <scope>NUCLEOTIDE SEQUENCE [LARGE SCALE GENOMIC DNA]</scope>
    <source>
        <strain evidence="7 8">Shintoku</strain>
    </source>
</reference>
<feature type="compositionally biased region" description="Polar residues" evidence="5">
    <location>
        <begin position="619"/>
        <end position="628"/>
    </location>
</feature>
<feature type="compositionally biased region" description="Low complexity" evidence="5">
    <location>
        <begin position="564"/>
        <end position="618"/>
    </location>
</feature>
<sequence length="2168" mass="246242">MNEDEKYKWLFLYISLTDKQREELHGLLPSTSCTIGKAREEEVNKVDLSNNSTKEQAVTRAKRELKRSRRELESESSNTLESESTWSRSRLKRRNRGSEVKNEEKVTRKRNTENEYLLKLRRKTPENDENTHKYTSNSSDSQGKEAGINSENEESKENNPETQETTYSRIVDWSKINEKVALSNYDKYISPANIVNVLRKLKSRFEVEYIYPIWNKTGVSMKLRMRVILAAATTDKGTSSKYDLKSREPVGSEEYIEWIRKLLKCRFLEMTFLIRDGGINAAYRSAIDMRNYFYSFMDRRLSKNNIIILTERIGDTSTFKYDQPRYFESKDEIHMTNTIRLLKLVNILQNKFNKDSIIARNKYRTVMLNSSYEDVQPEDPTKTPIRKVIIRSVRSITTGESPRKKSRQKAKRIAVESTKESTQKAPDKKQIAATSPRSKDWDLERLRRCIIDPPPLPEYYTFSAKSEQRRQAGAKMSNKNHELVNNSDCNNVDEHKSAIKSKVTSNTAETGGNNTNTKDTHEGSSVNSSGSTKRNNTQIHASTLDTQNKITATTKDIGTDTDTDTNVNTIVSMRNKNTNNTASTNKDSSNTNTALTNKDSSNTNTASTNNASSNTNTAVTHSKTTARNTSDESKSEVYDYKHFGEIEDKEKFDVIIVGAGVGGLGAASYLRKQNLKVGVIEARNRIGGRMLTTYFPKECVNLPEMNIDLGPNYLHCNNVFFSSNKGEWNNVSSANGLTGGGGSISRIANHSSSEHDSNGSKQSSKEEAERGSGTFGSDTADMYEKNMLFNPYKDVRNKRGIDKSILGLASMLRPYVGDISGFSNWEPTLYTHWYNETTGKKLNFLSVVKVNTVVDHMLLRTSKVFNKLTHEFFTDYRYADKTIDTASVSGNEDRKEEGEAFVASDGSSVVAGVTSNFDGVTANDVGVGATSNFDRVSYGERNGVDANYVSTSDGDLTIIKKHMVNSPDLNDMTTTTAATLDDNHASFNNNYSFSSSSASDAGNDTSNSVMDSSKISGVESVDYNSVKVEDYENESNEDEIEEGTEDDSEYEDEQEKRRQQRQQQRQQQRHQHYDQQRPQGHQQQLQHDDQQQLQHEQHKVQQERSRPTRQRRQVEQHEEANTPTAVTQQTAGIRKSTRIKKLSSFILYNESLNRPLEERNKSKAAKNEFSNTEGSEAKEKRIIWSKIKIRGIEELIKQGKSKFLSLWDIYIAIYVELLEEVKKELNYGLSETEEKLLFAIMQSRLGYNSDMRETCTSMCKLPASFSPLHFKFEKVNESERAESSVKGDVPVSNGIEDSTLVVGISNSGGSGTGISRNSGEGTVGALEENDVEIRPFKMNERTLNNYVRNIRRQFDKYTKLSVSRFDGKSDSDKLVINGWGWLLNHLIKNIKTSIYLNTKLTKIKIQDVKKAHKGSNVKSEEKKSESGNAEEDVGDYKQEHQHQQEEQDEIKRIYAKYVLVTVPNSLVTEIEFEPKLDENKTKSLRNYDMGYHNKIIMRFKPCDVFWPKQELQFNCLDSSFQFMNLDAYGKKGCLLAHSFPPFSKCFIKVSKEKLLMRCLELLHRMFSLERKVYPVQVFITNWKSDPFSRGSYSYPTKYARDEDIIHLKSPHPIGDPKVLFSGEYISNSYYQCVDGSYDTSIRAAEDIYNLGLNQNKNSAKSSSGSSSSKRKCIKNSKSSSCDSELSKRVKYLDNILNNDHADSFMGIPIPLPSKDLLGYYLTDGSDELFSDDNDFITLPTNLERTSDQLSEKSKFDRDKRSVRTNKEPCLFDSDCEDHYDTELERGSNKKRKVFEENYTCINSSGNTGNTITNTSTNTSTRGSAKTSNAANTDRNDNRNTSTNTGINTNGKTSRNGSSKNSTNTNTGTNGNTVTNGNSKNSTNTNTGTNGNTVTNGNSKNSTNTNTGTNGNTNVNTSERTGKRQVSDKESKELEMLLIIKSVFSEDEIHLGSLLETYGKFEELLVHLLQEQQINKHIYYSNVIMISLLTTILQYIKFKRERKEEDDGKNGFDQLNRKVLSELRNYKNERVQIRNQQFSRKMVGNMSKLLGLRHDFLCYHCLRGGEVILCDTEGCDRVWHYDCLPNAFKPKTRYNLNDAKPELCGAPSKDESSTWMCPICSNFPIKRGEKSCSRDVQLYWIRRGYWWRVKATISVSLQIYKRIQNLSSQ</sequence>
<feature type="compositionally biased region" description="Basic and acidic residues" evidence="5">
    <location>
        <begin position="1434"/>
        <end position="1445"/>
    </location>
</feature>
<evidence type="ECO:0000256" key="2">
    <source>
        <dbReference type="ARBA" id="ARBA00022771"/>
    </source>
</evidence>
<accession>J4C2R7</accession>
<proteinExistence type="predicted"/>
<feature type="region of interest" description="Disordered" evidence="5">
    <location>
        <begin position="1656"/>
        <end position="1680"/>
    </location>
</feature>
<dbReference type="InterPro" id="IPR001965">
    <property type="entry name" value="Znf_PHD"/>
</dbReference>